<keyword evidence="2" id="KW-1185">Reference proteome</keyword>
<organism evidence="1 2">
    <name type="scientific">Alligator mississippiensis</name>
    <name type="common">American alligator</name>
    <dbReference type="NCBI Taxonomy" id="8496"/>
    <lineage>
        <taxon>Eukaryota</taxon>
        <taxon>Metazoa</taxon>
        <taxon>Chordata</taxon>
        <taxon>Craniata</taxon>
        <taxon>Vertebrata</taxon>
        <taxon>Euteleostomi</taxon>
        <taxon>Archelosauria</taxon>
        <taxon>Archosauria</taxon>
        <taxon>Crocodylia</taxon>
        <taxon>Alligatoridae</taxon>
        <taxon>Alligatorinae</taxon>
        <taxon>Alligator</taxon>
    </lineage>
</organism>
<comment type="caution">
    <text evidence="1">The sequence shown here is derived from an EMBL/GenBank/DDBJ whole genome shotgun (WGS) entry which is preliminary data.</text>
</comment>
<evidence type="ECO:0000313" key="1">
    <source>
        <dbReference type="EMBL" id="KYO48679.1"/>
    </source>
</evidence>
<dbReference type="Proteomes" id="UP000050525">
    <property type="component" value="Unassembled WGS sequence"/>
</dbReference>
<gene>
    <name evidence="1" type="ORF">Y1Q_0004074</name>
</gene>
<accession>A0A151PI14</accession>
<dbReference type="EMBL" id="AKHW03000179">
    <property type="protein sequence ID" value="KYO48679.1"/>
    <property type="molecule type" value="Genomic_DNA"/>
</dbReference>
<protein>
    <submittedName>
        <fullName evidence="1">Uncharacterized protein</fullName>
    </submittedName>
</protein>
<evidence type="ECO:0000313" key="2">
    <source>
        <dbReference type="Proteomes" id="UP000050525"/>
    </source>
</evidence>
<reference evidence="1 2" key="1">
    <citation type="journal article" date="2012" name="Genome Biol.">
        <title>Sequencing three crocodilian genomes to illuminate the evolution of archosaurs and amniotes.</title>
        <authorList>
            <person name="St John J.A."/>
            <person name="Braun E.L."/>
            <person name="Isberg S.R."/>
            <person name="Miles L.G."/>
            <person name="Chong A.Y."/>
            <person name="Gongora J."/>
            <person name="Dalzell P."/>
            <person name="Moran C."/>
            <person name="Bed'hom B."/>
            <person name="Abzhanov A."/>
            <person name="Burgess S.C."/>
            <person name="Cooksey A.M."/>
            <person name="Castoe T.A."/>
            <person name="Crawford N.G."/>
            <person name="Densmore L.D."/>
            <person name="Drew J.C."/>
            <person name="Edwards S.V."/>
            <person name="Faircloth B.C."/>
            <person name="Fujita M.K."/>
            <person name="Greenwold M.J."/>
            <person name="Hoffmann F.G."/>
            <person name="Howard J.M."/>
            <person name="Iguchi T."/>
            <person name="Janes D.E."/>
            <person name="Khan S.Y."/>
            <person name="Kohno S."/>
            <person name="de Koning A.J."/>
            <person name="Lance S.L."/>
            <person name="McCarthy F.M."/>
            <person name="McCormack J.E."/>
            <person name="Merchant M.E."/>
            <person name="Peterson D.G."/>
            <person name="Pollock D.D."/>
            <person name="Pourmand N."/>
            <person name="Raney B.J."/>
            <person name="Roessler K.A."/>
            <person name="Sanford J.R."/>
            <person name="Sawyer R.H."/>
            <person name="Schmidt C.J."/>
            <person name="Triplett E.W."/>
            <person name="Tuberville T.D."/>
            <person name="Venegas-Anaya M."/>
            <person name="Howard J.T."/>
            <person name="Jarvis E.D."/>
            <person name="Guillette L.J.Jr."/>
            <person name="Glenn T.C."/>
            <person name="Green R.E."/>
            <person name="Ray D.A."/>
        </authorList>
    </citation>
    <scope>NUCLEOTIDE SEQUENCE [LARGE SCALE GENOMIC DNA]</scope>
    <source>
        <strain evidence="1">KSC_2009_1</strain>
    </source>
</reference>
<sequence length="111" mass="12935">MSRIAFVFVMSEPWFRAPEIQAFKSDPENSLRCQAALWDFDIPNDYCAQRMPRLAGIPQIYVLVLDILQSGGQIFLYKKNKYLDYEDRLQEMTSTTRNEQKMASDLSSRGE</sequence>
<dbReference type="AlphaFoldDB" id="A0A151PI14"/>
<proteinExistence type="predicted"/>
<name>A0A151PI14_ALLMI</name>